<dbReference type="VEuPathDB" id="TriTrypDB:Tb09.v4.0142"/>
<keyword evidence="1" id="KW-0732">Signal</keyword>
<reference evidence="2" key="1">
    <citation type="submission" date="2013-02" db="EMBL/GenBank/DDBJ databases">
        <authorList>
            <person name="Cross G.A.M."/>
            <person name="Kim H.-S."/>
            <person name="Wickstead B."/>
        </authorList>
    </citation>
    <scope>NUCLEOTIDE SEQUENCE</scope>
    <source>
        <strain evidence="2">Lister 427</strain>
    </source>
</reference>
<proteinExistence type="predicted"/>
<organism evidence="2">
    <name type="scientific">Trypanosoma brucei</name>
    <dbReference type="NCBI Taxonomy" id="5691"/>
    <lineage>
        <taxon>Eukaryota</taxon>
        <taxon>Discoba</taxon>
        <taxon>Euglenozoa</taxon>
        <taxon>Kinetoplastea</taxon>
        <taxon>Metakinetoplastina</taxon>
        <taxon>Trypanosomatida</taxon>
        <taxon>Trypanosomatidae</taxon>
        <taxon>Trypanosoma</taxon>
    </lineage>
</organism>
<reference evidence="2" key="2">
    <citation type="journal article" date="2014" name="Mol. Biochem. Parasitol.">
        <title>Capturing the variant surface glycoprotein repertoire (the VSGnome) of Trypanosoma brucei Lister 427.</title>
        <authorList>
            <person name="Cross G.A."/>
            <person name="Kim H.S."/>
            <person name="Wickstead B."/>
        </authorList>
    </citation>
    <scope>NUCLEOTIDE SEQUENCE</scope>
    <source>
        <strain evidence="2">Lister 427</strain>
    </source>
</reference>
<dbReference type="VEuPathDB" id="TriTrypDB:Tb427_000575300"/>
<dbReference type="EMBL" id="KC612857">
    <property type="protein sequence ID" value="AGH60288.1"/>
    <property type="molecule type" value="Genomic_DNA"/>
</dbReference>
<protein>
    <submittedName>
        <fullName evidence="2">Variant surface glycoprotein 1356</fullName>
    </submittedName>
</protein>
<evidence type="ECO:0000256" key="1">
    <source>
        <dbReference type="SAM" id="SignalP"/>
    </source>
</evidence>
<feature type="chain" id="PRO_5004057372" evidence="1">
    <location>
        <begin position="23"/>
        <end position="425"/>
    </location>
</feature>
<evidence type="ECO:0000313" key="2">
    <source>
        <dbReference type="EMBL" id="AGH60288.1"/>
    </source>
</evidence>
<accession>M4SV86</accession>
<dbReference type="AlphaFoldDB" id="M4SV86"/>
<feature type="signal peptide" evidence="1">
    <location>
        <begin position="1"/>
        <end position="22"/>
    </location>
</feature>
<name>M4SV86_9TRYP</name>
<sequence>MQNRKASFLILLTLSAAHNSQGATDKEPLNAAVAAGLCSFTLAGKKTGGHFAKHTSRLGPDIEAAVIAEAQQTLAAFKLPEYQTAALITATFAGTQAEASISAASKLTEPILTTYNQAMFTTGALDELMRLLTNHATTGADDKGCIAASTISRSSFNVESLCGPQDAQKWPAGGESLTTAMASAFSGIHSSPGTGSDKGCLLSSNPGTAYTTAGSAIEYAGGLIKVATTGGFDNAANFDTQKAPNKLFKNLDANLVIMESALTNSATTRLATAQELRTILADTASRQALHAPAQSYFKWTATKQPDDLVKYLKTTYGISAYGTEAGYEKALKALNVDMPTESDPQAKKPLFDLSLTELHQVITLEIRKLHEEAKNQGSPTRNCCSAKIIKHQKALATKLKSKQTAMQQRHVVLIKQKLMKIKSAN</sequence>
<dbReference type="SUPFAM" id="SSF58087">
    <property type="entry name" value="Variant surface glycoprotein (N-terminal domain)"/>
    <property type="match status" value="1"/>
</dbReference>